<keyword evidence="2" id="KW-0472">Membrane</keyword>
<dbReference type="AlphaFoldDB" id="A0A9Q8Z660"/>
<dbReference type="PANTHER" id="PTHR39599:SF1">
    <property type="entry name" value="GPI-ANCHORED PROTEIN (EUROFUNG)"/>
    <property type="match status" value="1"/>
</dbReference>
<accession>A0A9Q8Z660</accession>
<evidence type="ECO:0000256" key="1">
    <source>
        <dbReference type="SAM" id="MobiDB-lite"/>
    </source>
</evidence>
<keyword evidence="2" id="KW-1133">Transmembrane helix</keyword>
<dbReference type="PANTHER" id="PTHR39599">
    <property type="entry name" value="GPI-ANCHORED PROTEIN (EUROFUNG)-RELATED-RELATED"/>
    <property type="match status" value="1"/>
</dbReference>
<feature type="region of interest" description="Disordered" evidence="1">
    <location>
        <begin position="302"/>
        <end position="330"/>
    </location>
</feature>
<evidence type="ECO:0000256" key="2">
    <source>
        <dbReference type="SAM" id="Phobius"/>
    </source>
</evidence>
<feature type="chain" id="PRO_5040217824" description="GPI anchored protein" evidence="3">
    <location>
        <begin position="25"/>
        <end position="460"/>
    </location>
</feature>
<dbReference type="VEuPathDB" id="FungiDB:yc1106_04013"/>
<evidence type="ECO:0000313" key="4">
    <source>
        <dbReference type="EMBL" id="USP76739.1"/>
    </source>
</evidence>
<sequence length="460" mass="47109">MYLPHLLSLPPAIIALCATSPVIAEAESHQRQWPHNVPKHLKYFPEDEVHAKRGLSVAQRLQYEKPIGVKKMSTDEGEMFMLDNWIFASDSQQPARRSDVDTLSNLTVQAVSPLRPLAQSDWLARMHIRDVLLKRQFKCPDGTTSCESIGAPDVCCGTGSTCINTSGSSDAGNVGCCPKGQTCAGSVSCDTASGYSSCPGSSNGGCCLPGFRCQGVGCILESTSYVQPTTSSATPTSTAVATPTSTPTSTTPSISSTTPTPTPSSSRSAYTCSTGWFSCPASLGGGCCMNGRTCATGASCLSDNDSTSTRAPDAPVRPTSGSATTTAAPASSADVCPQGFYVCSAYYPSGCCRVGRDCQTTGSSCVLPTNTVVDTNGVVVVAPTSSGSCPSAWYSCPANAGGNCCPDGYACGEQQCSATASGQSGVRDKVTPSKASFVSSVSIGVSLFGAAAVGVAMVVL</sequence>
<keyword evidence="3" id="KW-0732">Signal</keyword>
<evidence type="ECO:0000256" key="3">
    <source>
        <dbReference type="SAM" id="SignalP"/>
    </source>
</evidence>
<name>A0A9Q8Z660_CURCL</name>
<evidence type="ECO:0008006" key="6">
    <source>
        <dbReference type="Google" id="ProtNLM"/>
    </source>
</evidence>
<evidence type="ECO:0000313" key="5">
    <source>
        <dbReference type="Proteomes" id="UP001056012"/>
    </source>
</evidence>
<dbReference type="OrthoDB" id="2426396at2759"/>
<keyword evidence="2" id="KW-0812">Transmembrane</keyword>
<feature type="region of interest" description="Disordered" evidence="1">
    <location>
        <begin position="229"/>
        <end position="266"/>
    </location>
</feature>
<dbReference type="EMBL" id="CP089276">
    <property type="protein sequence ID" value="USP76739.1"/>
    <property type="molecule type" value="Genomic_DNA"/>
</dbReference>
<organism evidence="4 5">
    <name type="scientific">Curvularia clavata</name>
    <dbReference type="NCBI Taxonomy" id="95742"/>
    <lineage>
        <taxon>Eukaryota</taxon>
        <taxon>Fungi</taxon>
        <taxon>Dikarya</taxon>
        <taxon>Ascomycota</taxon>
        <taxon>Pezizomycotina</taxon>
        <taxon>Dothideomycetes</taxon>
        <taxon>Pleosporomycetidae</taxon>
        <taxon>Pleosporales</taxon>
        <taxon>Pleosporineae</taxon>
        <taxon>Pleosporaceae</taxon>
        <taxon>Curvularia</taxon>
    </lineage>
</organism>
<feature type="compositionally biased region" description="Low complexity" evidence="1">
    <location>
        <begin position="318"/>
        <end position="330"/>
    </location>
</feature>
<reference evidence="4" key="1">
    <citation type="submission" date="2021-12" db="EMBL/GenBank/DDBJ databases">
        <title>Curvularia clavata genome.</title>
        <authorList>
            <person name="Cao Y."/>
        </authorList>
    </citation>
    <scope>NUCLEOTIDE SEQUENCE</scope>
    <source>
        <strain evidence="4">Yc1106</strain>
    </source>
</reference>
<protein>
    <recommendedName>
        <fullName evidence="6">GPI anchored protein</fullName>
    </recommendedName>
</protein>
<proteinExistence type="predicted"/>
<feature type="signal peptide" evidence="3">
    <location>
        <begin position="1"/>
        <end position="24"/>
    </location>
</feature>
<keyword evidence="5" id="KW-1185">Reference proteome</keyword>
<dbReference type="Proteomes" id="UP001056012">
    <property type="component" value="Chromosome 3"/>
</dbReference>
<gene>
    <name evidence="4" type="ORF">yc1106_04013</name>
</gene>
<feature type="transmembrane region" description="Helical" evidence="2">
    <location>
        <begin position="437"/>
        <end position="459"/>
    </location>
</feature>